<protein>
    <submittedName>
        <fullName evidence="2">Uncharacterized protein</fullName>
    </submittedName>
</protein>
<dbReference type="AlphaFoldDB" id="A0AAV6YUB8"/>
<accession>A0AAV6YUB8</accession>
<keyword evidence="3" id="KW-1185">Reference proteome</keyword>
<organism evidence="2 3">
    <name type="scientific">Engystomops pustulosus</name>
    <name type="common">Tungara frog</name>
    <name type="synonym">Physalaemus pustulosus</name>
    <dbReference type="NCBI Taxonomy" id="76066"/>
    <lineage>
        <taxon>Eukaryota</taxon>
        <taxon>Metazoa</taxon>
        <taxon>Chordata</taxon>
        <taxon>Craniata</taxon>
        <taxon>Vertebrata</taxon>
        <taxon>Euteleostomi</taxon>
        <taxon>Amphibia</taxon>
        <taxon>Batrachia</taxon>
        <taxon>Anura</taxon>
        <taxon>Neobatrachia</taxon>
        <taxon>Hyloidea</taxon>
        <taxon>Leptodactylidae</taxon>
        <taxon>Leiuperinae</taxon>
        <taxon>Engystomops</taxon>
    </lineage>
</organism>
<evidence type="ECO:0000313" key="3">
    <source>
        <dbReference type="Proteomes" id="UP000824782"/>
    </source>
</evidence>
<feature type="region of interest" description="Disordered" evidence="1">
    <location>
        <begin position="25"/>
        <end position="60"/>
    </location>
</feature>
<name>A0AAV6YUB8_ENGPU</name>
<dbReference type="Proteomes" id="UP000824782">
    <property type="component" value="Unassembled WGS sequence"/>
</dbReference>
<evidence type="ECO:0000313" key="2">
    <source>
        <dbReference type="EMBL" id="KAG8537591.1"/>
    </source>
</evidence>
<feature type="compositionally biased region" description="Polar residues" evidence="1">
    <location>
        <begin position="42"/>
        <end position="51"/>
    </location>
</feature>
<dbReference type="EMBL" id="WNYA01028700">
    <property type="protein sequence ID" value="KAG8537591.1"/>
    <property type="molecule type" value="Genomic_DNA"/>
</dbReference>
<proteinExistence type="predicted"/>
<reference evidence="2" key="1">
    <citation type="thesis" date="2020" institute="ProQuest LLC" country="789 East Eisenhower Parkway, Ann Arbor, MI, USA">
        <title>Comparative Genomics and Chromosome Evolution.</title>
        <authorList>
            <person name="Mudd A.B."/>
        </authorList>
    </citation>
    <scope>NUCLEOTIDE SEQUENCE</scope>
    <source>
        <strain evidence="2">237g6f4</strain>
        <tissue evidence="2">Blood</tissue>
    </source>
</reference>
<comment type="caution">
    <text evidence="2">The sequence shown here is derived from an EMBL/GenBank/DDBJ whole genome shotgun (WGS) entry which is preliminary data.</text>
</comment>
<evidence type="ECO:0000256" key="1">
    <source>
        <dbReference type="SAM" id="MobiDB-lite"/>
    </source>
</evidence>
<sequence length="102" mass="11233">MYSGCSARKSCSRVPVQFLCSHTDTHSRYTGSRSPREASATPARSNTSSGAMTGEPALPPLKLLPKYVRCQNRPPATERGEKVPAAHSHCCLYRWIHSTTKE</sequence>
<gene>
    <name evidence="2" type="ORF">GDO81_024251</name>
</gene>